<gene>
    <name evidence="1" type="ORF">QFC21_001976</name>
</gene>
<organism evidence="1 2">
    <name type="scientific">Naganishia friedmannii</name>
    <dbReference type="NCBI Taxonomy" id="89922"/>
    <lineage>
        <taxon>Eukaryota</taxon>
        <taxon>Fungi</taxon>
        <taxon>Dikarya</taxon>
        <taxon>Basidiomycota</taxon>
        <taxon>Agaricomycotina</taxon>
        <taxon>Tremellomycetes</taxon>
        <taxon>Filobasidiales</taxon>
        <taxon>Filobasidiaceae</taxon>
        <taxon>Naganishia</taxon>
    </lineage>
</organism>
<comment type="caution">
    <text evidence="1">The sequence shown here is derived from an EMBL/GenBank/DDBJ whole genome shotgun (WGS) entry which is preliminary data.</text>
</comment>
<evidence type="ECO:0000313" key="2">
    <source>
        <dbReference type="Proteomes" id="UP001227268"/>
    </source>
</evidence>
<keyword evidence="2" id="KW-1185">Reference proteome</keyword>
<dbReference type="Proteomes" id="UP001227268">
    <property type="component" value="Unassembled WGS sequence"/>
</dbReference>
<name>A0ACC2VZH3_9TREE</name>
<reference evidence="1" key="1">
    <citation type="submission" date="2023-04" db="EMBL/GenBank/DDBJ databases">
        <title>Draft Genome sequencing of Naganishia species isolated from polar environments using Oxford Nanopore Technology.</title>
        <authorList>
            <person name="Leo P."/>
            <person name="Venkateswaran K."/>
        </authorList>
    </citation>
    <scope>NUCLEOTIDE SEQUENCE</scope>
    <source>
        <strain evidence="1">MNA-CCFEE 5423</strain>
    </source>
</reference>
<protein>
    <submittedName>
        <fullName evidence="1">Uncharacterized protein</fullName>
    </submittedName>
</protein>
<accession>A0ACC2VZH3</accession>
<dbReference type="EMBL" id="JASBWT010000005">
    <property type="protein sequence ID" value="KAJ9104480.1"/>
    <property type="molecule type" value="Genomic_DNA"/>
</dbReference>
<evidence type="ECO:0000313" key="1">
    <source>
        <dbReference type="EMBL" id="KAJ9104480.1"/>
    </source>
</evidence>
<sequence>MSMSTTTSPSASTHLQSSGSGSGSTLWPAPTMSSIRDFPHPLPPSTSNPNVPYGHPPYHPAQSASNTPSVMASAYTPQHQQLPSFSTAMGWTSQAATYAGPGPSVMGMAPRRSSKDISADFTESSEGSIVLGRDLGRERAPRSMMACPPQPLPAIISGGNDMASGHLSSHQSSRSLDPFTLPAMATHGAGPTSPMYSRSRDMPPMRPPLGPSTPSERNLAAHLSSQQPPPPVPPTMTTPRPNTATSFATPGPPILYTATQNLPPHGTVTFANPAMSPSIHRTASPPQFRSSSDFELRLRQVENSARASDQLRSEYSGLQNTVKYLEVQVRQLTNDLIDIRSQVASSALQSQSKEPGSPGHRVPISERIWDAYHAYITSLAPWLPTLTSPNGLSGEVIACLGSRIQNDPEQSPVVRGELFREELSRLVVSGQPWREENVLAACVFATWEGQKQASITEARYMVELAVMEQMMAVLNVPEAVNVTAYASLAETWRAKMRGANAPSPIDRDRDQKLLLWAEYAETFKDRLRSSTTGTKITSPSLASITDTTSPKEKSEPRYSFQRRREYIREWDSWRNQWEASGDPQVILILALYHHYAILVTASPLLAGDPGIWQEMIADTVGYTILTRARDAAVEIIRAICLPEIKRTLQYSLPLFRTQLAMAVTHLILQTSILPQAPMTSVPLIQSMVRQAYDCLGGEQQLRDTLLAEVVSSGEMVKKEIVNVPASKDLWHRVIGGF</sequence>
<proteinExistence type="predicted"/>